<accession>A0A243WEW9</accession>
<dbReference type="Pfam" id="PF17829">
    <property type="entry name" value="GH115_C"/>
    <property type="match status" value="1"/>
</dbReference>
<dbReference type="InterPro" id="IPR041437">
    <property type="entry name" value="GH115_C"/>
</dbReference>
<comment type="caution">
    <text evidence="2">The sequence shown here is derived from an EMBL/GenBank/DDBJ whole genome shotgun (WGS) entry which is preliminary data.</text>
</comment>
<keyword evidence="3" id="KW-1185">Reference proteome</keyword>
<protein>
    <recommendedName>
        <fullName evidence="1">Gylcosyl hydrolase 115 C-terminal domain-containing protein</fullName>
    </recommendedName>
</protein>
<dbReference type="Proteomes" id="UP000194873">
    <property type="component" value="Unassembled WGS sequence"/>
</dbReference>
<reference evidence="2 3" key="1">
    <citation type="submission" date="2017-01" db="EMBL/GenBank/DDBJ databases">
        <title>A new Hymenobacter.</title>
        <authorList>
            <person name="Liang Y."/>
            <person name="Feng F."/>
        </authorList>
    </citation>
    <scope>NUCLEOTIDE SEQUENCE [LARGE SCALE GENOMIC DNA]</scope>
    <source>
        <strain evidence="2">MIMBbqt21</strain>
    </source>
</reference>
<dbReference type="EMBL" id="MTSE01000004">
    <property type="protein sequence ID" value="OUJ74030.1"/>
    <property type="molecule type" value="Genomic_DNA"/>
</dbReference>
<name>A0A243WEW9_9BACT</name>
<evidence type="ECO:0000313" key="3">
    <source>
        <dbReference type="Proteomes" id="UP000194873"/>
    </source>
</evidence>
<gene>
    <name evidence="2" type="ORF">BXP70_09765</name>
</gene>
<feature type="domain" description="Gylcosyl hydrolase 115 C-terminal" evidence="1">
    <location>
        <begin position="26"/>
        <end position="63"/>
    </location>
</feature>
<organism evidence="2 3">
    <name type="scientific">Hymenobacter crusticola</name>
    <dbReference type="NCBI Taxonomy" id="1770526"/>
    <lineage>
        <taxon>Bacteria</taxon>
        <taxon>Pseudomonadati</taxon>
        <taxon>Bacteroidota</taxon>
        <taxon>Cytophagia</taxon>
        <taxon>Cytophagales</taxon>
        <taxon>Hymenobacteraceae</taxon>
        <taxon>Hymenobacter</taxon>
    </lineage>
</organism>
<dbReference type="RefSeq" id="WP_179197645.1">
    <property type="nucleotide sequence ID" value="NZ_MTSE01000004.1"/>
</dbReference>
<dbReference type="Gene3D" id="2.60.120.1620">
    <property type="match status" value="1"/>
</dbReference>
<evidence type="ECO:0000313" key="2">
    <source>
        <dbReference type="EMBL" id="OUJ74030.1"/>
    </source>
</evidence>
<sequence>MVSLTTATDLGSKLWQKTLLVKLPNTLTKPSKHVLKFWLIDPGIVLKKLVVGTGGVKFNTLAPRKGRRVLRLKTTRTIMTSARSSVGVSFRIC</sequence>
<proteinExistence type="predicted"/>
<dbReference type="AlphaFoldDB" id="A0A243WEW9"/>
<evidence type="ECO:0000259" key="1">
    <source>
        <dbReference type="Pfam" id="PF17829"/>
    </source>
</evidence>